<dbReference type="EMBL" id="AACS02000002">
    <property type="protein sequence ID" value="EAU88907.2"/>
    <property type="molecule type" value="Genomic_DNA"/>
</dbReference>
<protein>
    <submittedName>
        <fullName evidence="1">Uncharacterized protein</fullName>
    </submittedName>
</protein>
<dbReference type="Gene3D" id="1.20.1280.50">
    <property type="match status" value="1"/>
</dbReference>
<evidence type="ECO:0000313" key="1">
    <source>
        <dbReference type="EMBL" id="EAU88907.2"/>
    </source>
</evidence>
<dbReference type="KEGG" id="cci:CC1G_10553"/>
<dbReference type="InterPro" id="IPR036047">
    <property type="entry name" value="F-box-like_dom_sf"/>
</dbReference>
<dbReference type="Proteomes" id="UP000001861">
    <property type="component" value="Unassembled WGS sequence"/>
</dbReference>
<organism evidence="1 2">
    <name type="scientific">Coprinopsis cinerea (strain Okayama-7 / 130 / ATCC MYA-4618 / FGSC 9003)</name>
    <name type="common">Inky cap fungus</name>
    <name type="synonym">Hormographiella aspergillata</name>
    <dbReference type="NCBI Taxonomy" id="240176"/>
    <lineage>
        <taxon>Eukaryota</taxon>
        <taxon>Fungi</taxon>
        <taxon>Dikarya</taxon>
        <taxon>Basidiomycota</taxon>
        <taxon>Agaricomycotina</taxon>
        <taxon>Agaricomycetes</taxon>
        <taxon>Agaricomycetidae</taxon>
        <taxon>Agaricales</taxon>
        <taxon>Agaricineae</taxon>
        <taxon>Psathyrellaceae</taxon>
        <taxon>Coprinopsis</taxon>
    </lineage>
</organism>
<dbReference type="InParanoid" id="A8NDW5"/>
<name>A8NDW5_COPC7</name>
<dbReference type="OrthoDB" id="10678592at2759"/>
<dbReference type="SUPFAM" id="SSF81383">
    <property type="entry name" value="F-box domain"/>
    <property type="match status" value="1"/>
</dbReference>
<dbReference type="HOGENOM" id="CLU_580041_0_0_1"/>
<sequence length="471" mass="53176">MDTFPPEIIATILRFALIGSADDDDSGQAQSAAVDPLEMENYRLVCRRWNQTAVTTPHLWRGLKLDYGKLSPDILSFSLASFAETWFGRAGTNPPPLTLAIVETPNRASRLRCYLQPCIHQPEVLHIAKETLAIISNLRYSWAEWHFDSKQLWYSLEVLKRVNGDPDATARGDQHLSTIESINDMISLHTLSLTSDGGWIGLSGFLPLSLRRLRLAEVYYRLPWKVMQLPQLQELIFEGPIGSSLIFDFAAPQQLIQNHVLEKLVFSDIEASDLLLSLFSNTTLPNLRSIQIVNPRSLSTSVTEHNPDFTELMRQFYRRSYRTEVPGDRLQVLLEATDRVRSDGRIPRILASLSGIGITHLFFANHHALIGSRKHVLMSLGQTVRKIVCREQGAYVDTQGRNELQQMFQSFWTSMLRSLVSRRLPTDPSIVFCVPESNAAKAFFGSLEYPLGVEIHCRPAAELETIAKSGF</sequence>
<dbReference type="AlphaFoldDB" id="A8NDW5"/>
<accession>A8NDW5</accession>
<proteinExistence type="predicted"/>
<comment type="caution">
    <text evidence="1">The sequence shown here is derived from an EMBL/GenBank/DDBJ whole genome shotgun (WGS) entry which is preliminary data.</text>
</comment>
<dbReference type="RefSeq" id="XP_001832877.2">
    <property type="nucleotide sequence ID" value="XM_001832825.2"/>
</dbReference>
<dbReference type="GeneID" id="6009376"/>
<dbReference type="VEuPathDB" id="FungiDB:CC1G_10553"/>
<reference evidence="1 2" key="1">
    <citation type="journal article" date="2010" name="Proc. Natl. Acad. Sci. U.S.A.">
        <title>Insights into evolution of multicellular fungi from the assembled chromosomes of the mushroom Coprinopsis cinerea (Coprinus cinereus).</title>
        <authorList>
            <person name="Stajich J.E."/>
            <person name="Wilke S.K."/>
            <person name="Ahren D."/>
            <person name="Au C.H."/>
            <person name="Birren B.W."/>
            <person name="Borodovsky M."/>
            <person name="Burns C."/>
            <person name="Canback B."/>
            <person name="Casselton L.A."/>
            <person name="Cheng C.K."/>
            <person name="Deng J."/>
            <person name="Dietrich F.S."/>
            <person name="Fargo D.C."/>
            <person name="Farman M.L."/>
            <person name="Gathman A.C."/>
            <person name="Goldberg J."/>
            <person name="Guigo R."/>
            <person name="Hoegger P.J."/>
            <person name="Hooker J.B."/>
            <person name="Huggins A."/>
            <person name="James T.Y."/>
            <person name="Kamada T."/>
            <person name="Kilaru S."/>
            <person name="Kodira C."/>
            <person name="Kues U."/>
            <person name="Kupfer D."/>
            <person name="Kwan H.S."/>
            <person name="Lomsadze A."/>
            <person name="Li W."/>
            <person name="Lilly W.W."/>
            <person name="Ma L.J."/>
            <person name="Mackey A.J."/>
            <person name="Manning G."/>
            <person name="Martin F."/>
            <person name="Muraguchi H."/>
            <person name="Natvig D.O."/>
            <person name="Palmerini H."/>
            <person name="Ramesh M.A."/>
            <person name="Rehmeyer C.J."/>
            <person name="Roe B.A."/>
            <person name="Shenoy N."/>
            <person name="Stanke M."/>
            <person name="Ter-Hovhannisyan V."/>
            <person name="Tunlid A."/>
            <person name="Velagapudi R."/>
            <person name="Vision T.J."/>
            <person name="Zeng Q."/>
            <person name="Zolan M.E."/>
            <person name="Pukkila P.J."/>
        </authorList>
    </citation>
    <scope>NUCLEOTIDE SEQUENCE [LARGE SCALE GENOMIC DNA]</scope>
    <source>
        <strain evidence="2">Okayama-7 / 130 / ATCC MYA-4618 / FGSC 9003</strain>
    </source>
</reference>
<evidence type="ECO:0000313" key="2">
    <source>
        <dbReference type="Proteomes" id="UP000001861"/>
    </source>
</evidence>
<keyword evidence="2" id="KW-1185">Reference proteome</keyword>
<gene>
    <name evidence="1" type="ORF">CC1G_10553</name>
</gene>